<dbReference type="InterPro" id="IPR032687">
    <property type="entry name" value="AraC-type_N"/>
</dbReference>
<dbReference type="GO" id="GO:0003700">
    <property type="term" value="F:DNA-binding transcription factor activity"/>
    <property type="evidence" value="ECO:0007669"/>
    <property type="project" value="InterPro"/>
</dbReference>
<evidence type="ECO:0000256" key="2">
    <source>
        <dbReference type="ARBA" id="ARBA00023125"/>
    </source>
</evidence>
<dbReference type="SMART" id="SM00342">
    <property type="entry name" value="HTH_ARAC"/>
    <property type="match status" value="1"/>
</dbReference>
<gene>
    <name evidence="5" type="ORF">CDG60_17555</name>
</gene>
<dbReference type="GO" id="GO:0000976">
    <property type="term" value="F:transcription cis-regulatory region binding"/>
    <property type="evidence" value="ECO:0007669"/>
    <property type="project" value="TreeGrafter"/>
</dbReference>
<keyword evidence="2" id="KW-0238">DNA-binding</keyword>
<dbReference type="EMBL" id="CP032134">
    <property type="protein sequence ID" value="AXY58203.1"/>
    <property type="molecule type" value="Genomic_DNA"/>
</dbReference>
<evidence type="ECO:0000313" key="6">
    <source>
        <dbReference type="Proteomes" id="UP000263753"/>
    </source>
</evidence>
<reference evidence="6" key="1">
    <citation type="submission" date="2018-09" db="EMBL/GenBank/DDBJ databases">
        <title>The complete genome of Acinetobacter sp. strain WCHAc010005.</title>
        <authorList>
            <person name="Hu Y."/>
            <person name="Long H."/>
            <person name="Feng Y."/>
            <person name="Zong Z."/>
        </authorList>
    </citation>
    <scope>NUCLEOTIDE SEQUENCE [LARGE SCALE GENOMIC DNA]</scope>
    <source>
        <strain evidence="6">WCHAc010005</strain>
    </source>
</reference>
<dbReference type="AlphaFoldDB" id="A0A3B7M6A4"/>
<name>A0A3B7M6A4_9GAMM</name>
<dbReference type="Pfam" id="PF12625">
    <property type="entry name" value="Arabinose_bd"/>
    <property type="match status" value="1"/>
</dbReference>
<evidence type="ECO:0000256" key="1">
    <source>
        <dbReference type="ARBA" id="ARBA00023015"/>
    </source>
</evidence>
<dbReference type="PANTHER" id="PTHR47894">
    <property type="entry name" value="HTH-TYPE TRANSCRIPTIONAL REGULATOR GADX"/>
    <property type="match status" value="1"/>
</dbReference>
<keyword evidence="3" id="KW-0804">Transcription</keyword>
<accession>A0A3B7M6A4</accession>
<dbReference type="InterPro" id="IPR018060">
    <property type="entry name" value="HTH_AraC"/>
</dbReference>
<dbReference type="PANTHER" id="PTHR47894:SF1">
    <property type="entry name" value="HTH-TYPE TRANSCRIPTIONAL REGULATOR VQSM"/>
    <property type="match status" value="1"/>
</dbReference>
<dbReference type="PROSITE" id="PS01124">
    <property type="entry name" value="HTH_ARAC_FAMILY_2"/>
    <property type="match status" value="1"/>
</dbReference>
<dbReference type="SUPFAM" id="SSF46689">
    <property type="entry name" value="Homeodomain-like"/>
    <property type="match status" value="1"/>
</dbReference>
<dbReference type="Proteomes" id="UP000263753">
    <property type="component" value="Chromosome"/>
</dbReference>
<evidence type="ECO:0000256" key="3">
    <source>
        <dbReference type="ARBA" id="ARBA00023163"/>
    </source>
</evidence>
<dbReference type="GO" id="GO:0005829">
    <property type="term" value="C:cytosol"/>
    <property type="evidence" value="ECO:0007669"/>
    <property type="project" value="TreeGrafter"/>
</dbReference>
<dbReference type="Gene3D" id="1.10.10.60">
    <property type="entry name" value="Homeodomain-like"/>
    <property type="match status" value="1"/>
</dbReference>
<dbReference type="RefSeq" id="WP_087513674.1">
    <property type="nucleotide sequence ID" value="NZ_CP032134.1"/>
</dbReference>
<proteinExistence type="predicted"/>
<evidence type="ECO:0000313" key="5">
    <source>
        <dbReference type="EMBL" id="AXY58203.1"/>
    </source>
</evidence>
<feature type="domain" description="HTH araC/xylS-type" evidence="4">
    <location>
        <begin position="229"/>
        <end position="328"/>
    </location>
</feature>
<dbReference type="InterPro" id="IPR009057">
    <property type="entry name" value="Homeodomain-like_sf"/>
</dbReference>
<protein>
    <submittedName>
        <fullName evidence="5">AraC family transcriptional regulator</fullName>
    </submittedName>
</protein>
<dbReference type="Pfam" id="PF12833">
    <property type="entry name" value="HTH_18"/>
    <property type="match status" value="1"/>
</dbReference>
<sequence>MSKESSDAGMFLWMVYQTMQKMGMDVASIFASVNLPDQPPVKTVRRNNSTQNRFWSAAEEISQNPDIGLHIGVNMPVFRGLVIEYLFLSSPNFGEGLARFLRYQKILTDVFELSLTVEGDTAVLSGLEHPVRHYLECAIGIMLTFFRYISDGDFQPSQISLTYASSASQKTYMDAWDCPVHFSESKGAIFFPAALLQKASLAAEPELLKIHEDLAEQKLHQLEKYQLVYKIERLFSSGLLESRQFDQALIAQHLNCSPRTLRTDLQTIETSYEHILNQYRERLARKLLAETQETMDQIVYLTGFSEHSAFTRAFKRWTGETPTAYRQRKQS</sequence>
<evidence type="ECO:0000259" key="4">
    <source>
        <dbReference type="PROSITE" id="PS01124"/>
    </source>
</evidence>
<organism evidence="5 6">
    <name type="scientific">Acinetobacter chinensis</name>
    <dbReference type="NCBI Taxonomy" id="2004650"/>
    <lineage>
        <taxon>Bacteria</taxon>
        <taxon>Pseudomonadati</taxon>
        <taxon>Pseudomonadota</taxon>
        <taxon>Gammaproteobacteria</taxon>
        <taxon>Moraxellales</taxon>
        <taxon>Moraxellaceae</taxon>
        <taxon>Acinetobacter</taxon>
    </lineage>
</organism>
<dbReference type="KEGG" id="achi:CDG60_17555"/>
<keyword evidence="1" id="KW-0805">Transcription regulation</keyword>